<evidence type="ECO:0000259" key="6">
    <source>
        <dbReference type="Pfam" id="PF05183"/>
    </source>
</evidence>
<protein>
    <recommendedName>
        <fullName evidence="4 5">Multifunctional fusion protein</fullName>
    </recommendedName>
    <domain>
        <recommendedName>
            <fullName evidence="4">RNA-dependent RNA polymerase</fullName>
            <ecNumber evidence="4">2.7.7.48</ecNumber>
        </recommendedName>
    </domain>
    <domain>
        <recommendedName>
            <fullName evidence="5">Mediator of RNA polymerase II transcription subunit 20</fullName>
        </recommendedName>
        <alternativeName>
            <fullName evidence="5">Mediator complex subunit 20</fullName>
        </alternativeName>
    </domain>
</protein>
<evidence type="ECO:0000256" key="4">
    <source>
        <dbReference type="RuleBase" id="RU363098"/>
    </source>
</evidence>
<dbReference type="STRING" id="4072.A0A2G2YUF4"/>
<dbReference type="GO" id="GO:0003723">
    <property type="term" value="F:RNA binding"/>
    <property type="evidence" value="ECO:0007669"/>
    <property type="project" value="UniProtKB-KW"/>
</dbReference>
<comment type="function">
    <text evidence="5">Component of the Mediator complex, a coactivator involved in the regulated transcription of nearly all RNA polymerase II-dependent genes. Mediator functions as a bridge to convey information from gene-specific regulatory proteins to the basal RNA polymerase II transcription machinery. Mediator is recruited to promoters by direct interactions with regulatory proteins and serves as a scaffold for the assembly of a functional preinitiation complex with RNA polymerase II and the general transcription factors.</text>
</comment>
<name>A0A2G2YUF4_CAPAN</name>
<dbReference type="EMBL" id="AYRZ02000009">
    <property type="protein sequence ID" value="PHT73407.1"/>
    <property type="molecule type" value="Genomic_DNA"/>
</dbReference>
<dbReference type="GO" id="GO:0003968">
    <property type="term" value="F:RNA-directed RNA polymerase activity"/>
    <property type="evidence" value="ECO:0007669"/>
    <property type="project" value="UniProtKB-KW"/>
</dbReference>
<keyword evidence="5" id="KW-0010">Activator</keyword>
<keyword evidence="8" id="KW-1185">Reference proteome</keyword>
<dbReference type="InterPro" id="IPR013921">
    <property type="entry name" value="Mediator_Med20"/>
</dbReference>
<reference evidence="7 8" key="1">
    <citation type="journal article" date="2014" name="Nat. Genet.">
        <title>Genome sequence of the hot pepper provides insights into the evolution of pungency in Capsicum species.</title>
        <authorList>
            <person name="Kim S."/>
            <person name="Park M."/>
            <person name="Yeom S.I."/>
            <person name="Kim Y.M."/>
            <person name="Lee J.M."/>
            <person name="Lee H.A."/>
            <person name="Seo E."/>
            <person name="Choi J."/>
            <person name="Cheong K."/>
            <person name="Kim K.T."/>
            <person name="Jung K."/>
            <person name="Lee G.W."/>
            <person name="Oh S.K."/>
            <person name="Bae C."/>
            <person name="Kim S.B."/>
            <person name="Lee H.Y."/>
            <person name="Kim S.Y."/>
            <person name="Kim M.S."/>
            <person name="Kang B.C."/>
            <person name="Jo Y.D."/>
            <person name="Yang H.B."/>
            <person name="Jeong H.J."/>
            <person name="Kang W.H."/>
            <person name="Kwon J.K."/>
            <person name="Shin C."/>
            <person name="Lim J.Y."/>
            <person name="Park J.H."/>
            <person name="Huh J.H."/>
            <person name="Kim J.S."/>
            <person name="Kim B.D."/>
            <person name="Cohen O."/>
            <person name="Paran I."/>
            <person name="Suh M.C."/>
            <person name="Lee S.B."/>
            <person name="Kim Y.K."/>
            <person name="Shin Y."/>
            <person name="Noh S.J."/>
            <person name="Park J."/>
            <person name="Seo Y.S."/>
            <person name="Kwon S.Y."/>
            <person name="Kim H.A."/>
            <person name="Park J.M."/>
            <person name="Kim H.J."/>
            <person name="Choi S.B."/>
            <person name="Bosland P.W."/>
            <person name="Reeves G."/>
            <person name="Jo S.H."/>
            <person name="Lee B.W."/>
            <person name="Cho H.T."/>
            <person name="Choi H.S."/>
            <person name="Lee M.S."/>
            <person name="Yu Y."/>
            <person name="Do Choi Y."/>
            <person name="Park B.S."/>
            <person name="van Deynze A."/>
            <person name="Ashrafi H."/>
            <person name="Hill T."/>
            <person name="Kim W.T."/>
            <person name="Pai H.S."/>
            <person name="Ahn H.K."/>
            <person name="Yeam I."/>
            <person name="Giovannoni J.J."/>
            <person name="Rose J.K."/>
            <person name="Sorensen I."/>
            <person name="Lee S.J."/>
            <person name="Kim R.W."/>
            <person name="Choi I.Y."/>
            <person name="Choi B.S."/>
            <person name="Lim J.S."/>
            <person name="Lee Y.H."/>
            <person name="Choi D."/>
        </authorList>
    </citation>
    <scope>NUCLEOTIDE SEQUENCE [LARGE SCALE GENOMIC DNA]</scope>
    <source>
        <strain evidence="8">cv. CM334</strain>
    </source>
</reference>
<dbReference type="InterPro" id="IPR057596">
    <property type="entry name" value="RDRP_core"/>
</dbReference>
<evidence type="ECO:0000313" key="7">
    <source>
        <dbReference type="EMBL" id="PHT73407.1"/>
    </source>
</evidence>
<evidence type="ECO:0000256" key="2">
    <source>
        <dbReference type="ARBA" id="ARBA00010743"/>
    </source>
</evidence>
<keyword evidence="4" id="KW-0943">RNA-mediated gene silencing</keyword>
<dbReference type="GO" id="GO:0003713">
    <property type="term" value="F:transcription coactivator activity"/>
    <property type="evidence" value="ECO:0000318"/>
    <property type="project" value="GO_Central"/>
</dbReference>
<evidence type="ECO:0000256" key="5">
    <source>
        <dbReference type="RuleBase" id="RU364152"/>
    </source>
</evidence>
<comment type="subunit">
    <text evidence="5">Component of the Mediator complex.</text>
</comment>
<keyword evidence="5" id="KW-0805">Transcription regulation</keyword>
<keyword evidence="3 5" id="KW-0539">Nucleus</keyword>
<keyword evidence="4" id="KW-0696">RNA-directed RNA polymerase</keyword>
<comment type="subcellular location">
    <subcellularLocation>
        <location evidence="1 5">Nucleus</location>
    </subcellularLocation>
</comment>
<feature type="domain" description="RDRP core" evidence="6">
    <location>
        <begin position="24"/>
        <end position="125"/>
    </location>
</feature>
<keyword evidence="4" id="KW-0808">Transferase</keyword>
<comment type="similarity">
    <text evidence="2 5">Belongs to the Mediator complex subunit 20 family.</text>
</comment>
<dbReference type="EC" id="2.7.7.48" evidence="4"/>
<evidence type="ECO:0000256" key="3">
    <source>
        <dbReference type="ARBA" id="ARBA00023242"/>
    </source>
</evidence>
<proteinExistence type="inferred from homology"/>
<evidence type="ECO:0000313" key="8">
    <source>
        <dbReference type="Proteomes" id="UP000222542"/>
    </source>
</evidence>
<keyword evidence="4" id="KW-0548">Nucleotidyltransferase</keyword>
<dbReference type="Gramene" id="PHT73407">
    <property type="protein sequence ID" value="PHT73407"/>
    <property type="gene ID" value="T459_24192"/>
</dbReference>
<keyword evidence="5" id="KW-0804">Transcription</keyword>
<comment type="similarity">
    <text evidence="4">Belongs to the RdRP family.</text>
</comment>
<comment type="caution">
    <text evidence="7">The sequence shown here is derived from an EMBL/GenBank/DDBJ whole genome shotgun (WGS) entry which is preliminary data.</text>
</comment>
<dbReference type="GO" id="GO:0006357">
    <property type="term" value="P:regulation of transcription by RNA polymerase II"/>
    <property type="evidence" value="ECO:0000318"/>
    <property type="project" value="GO_Central"/>
</dbReference>
<keyword evidence="4" id="KW-0694">RNA-binding</keyword>
<dbReference type="Pfam" id="PF08612">
    <property type="entry name" value="Med20"/>
    <property type="match status" value="1"/>
</dbReference>
<dbReference type="GO" id="GO:0016592">
    <property type="term" value="C:mediator complex"/>
    <property type="evidence" value="ECO:0000318"/>
    <property type="project" value="GO_Central"/>
</dbReference>
<evidence type="ECO:0000256" key="1">
    <source>
        <dbReference type="ARBA" id="ARBA00004123"/>
    </source>
</evidence>
<dbReference type="Proteomes" id="UP000222542">
    <property type="component" value="Unassembled WGS sequence"/>
</dbReference>
<organism evidence="7 8">
    <name type="scientific">Capsicum annuum</name>
    <name type="common">Capsicum pepper</name>
    <dbReference type="NCBI Taxonomy" id="4072"/>
    <lineage>
        <taxon>Eukaryota</taxon>
        <taxon>Viridiplantae</taxon>
        <taxon>Streptophyta</taxon>
        <taxon>Embryophyta</taxon>
        <taxon>Tracheophyta</taxon>
        <taxon>Spermatophyta</taxon>
        <taxon>Magnoliopsida</taxon>
        <taxon>eudicotyledons</taxon>
        <taxon>Gunneridae</taxon>
        <taxon>Pentapetalae</taxon>
        <taxon>asterids</taxon>
        <taxon>lamiids</taxon>
        <taxon>Solanales</taxon>
        <taxon>Solanaceae</taxon>
        <taxon>Solanoideae</taxon>
        <taxon>Capsiceae</taxon>
        <taxon>Capsicum</taxon>
    </lineage>
</organism>
<reference evidence="7 8" key="2">
    <citation type="journal article" date="2017" name="Genome Biol.">
        <title>New reference genome sequences of hot pepper reveal the massive evolution of plant disease-resistance genes by retroduplication.</title>
        <authorList>
            <person name="Kim S."/>
            <person name="Park J."/>
            <person name="Yeom S.I."/>
            <person name="Kim Y.M."/>
            <person name="Seo E."/>
            <person name="Kim K.T."/>
            <person name="Kim M.S."/>
            <person name="Lee J.M."/>
            <person name="Cheong K."/>
            <person name="Shin H.S."/>
            <person name="Kim S.B."/>
            <person name="Han K."/>
            <person name="Lee J."/>
            <person name="Park M."/>
            <person name="Lee H.A."/>
            <person name="Lee H.Y."/>
            <person name="Lee Y."/>
            <person name="Oh S."/>
            <person name="Lee J.H."/>
            <person name="Choi E."/>
            <person name="Choi E."/>
            <person name="Lee S.E."/>
            <person name="Jeon J."/>
            <person name="Kim H."/>
            <person name="Choi G."/>
            <person name="Song H."/>
            <person name="Lee J."/>
            <person name="Lee S.C."/>
            <person name="Kwon J.K."/>
            <person name="Lee H.Y."/>
            <person name="Koo N."/>
            <person name="Hong Y."/>
            <person name="Kim R.W."/>
            <person name="Kang W.H."/>
            <person name="Huh J.H."/>
            <person name="Kang B.C."/>
            <person name="Yang T.J."/>
            <person name="Lee Y.H."/>
            <person name="Bennetzen J.L."/>
            <person name="Choi D."/>
        </authorList>
    </citation>
    <scope>NUCLEOTIDE SEQUENCE [LARGE SCALE GENOMIC DNA]</scope>
    <source>
        <strain evidence="8">cv. CM334</strain>
    </source>
</reference>
<dbReference type="PANTHER" id="PTHR12465">
    <property type="entry name" value="UBIQUITIN SPECIFIC PROTEASE HOMOLOG 49"/>
    <property type="match status" value="1"/>
</dbReference>
<comment type="catalytic activity">
    <reaction evidence="4">
        <text>RNA(n) + a ribonucleoside 5'-triphosphate = RNA(n+1) + diphosphate</text>
        <dbReference type="Rhea" id="RHEA:21248"/>
        <dbReference type="Rhea" id="RHEA-COMP:14527"/>
        <dbReference type="Rhea" id="RHEA-COMP:17342"/>
        <dbReference type="ChEBI" id="CHEBI:33019"/>
        <dbReference type="ChEBI" id="CHEBI:61557"/>
        <dbReference type="ChEBI" id="CHEBI:140395"/>
        <dbReference type="EC" id="2.7.7.48"/>
    </reaction>
</comment>
<gene>
    <name evidence="5" type="primary">MED20</name>
    <name evidence="7" type="ORF">T459_24192</name>
</gene>
<comment type="function">
    <text evidence="4">Probably involved in the RNA silencing pathway and required for the generation of small interfering RNAs (siRNAs).</text>
</comment>
<dbReference type="PANTHER" id="PTHR12465:SF0">
    <property type="entry name" value="MEDIATOR OF RNA POLYMERASE II TRANSCRIPTION SUBUNIT 20"/>
    <property type="match status" value="1"/>
</dbReference>
<sequence>MVMGNPPLAFEFELAQVSVNHRDCDDASIATSMIMAGVPLTEPYLWCYLSSLAKEERNGLESGRLPISDTFYLMGTSRLTDTLNPQEVFVVLEHGQIYGEVLAYRNPGLQFGDIHRLLAVPVKNLGDIIGNAKYEKSDASELPQEYLGILLHEQPNKYYMVIRGQRLIMEAESSMQTIMEKLQSHQLRVGFKFEGFQYQLGEFRLRVGKVVPFGSESLRGIVMEMEYLPISSVEISQLIMSELFDIWKEALEKRSLPGHFVRVEPKFSEYGLSDQYTSQHTAVQYADSLAHMIKLRDSLSLNLLERIELRFVVHIGGLSETASLLLPSRGSIGNNLATSFESAPSSTSSASRARMLVMHLQLLDSEKTVA</sequence>
<dbReference type="Pfam" id="PF05183">
    <property type="entry name" value="RdRP"/>
    <property type="match status" value="1"/>
</dbReference>
<dbReference type="GO" id="GO:0031047">
    <property type="term" value="P:regulatory ncRNA-mediated gene silencing"/>
    <property type="evidence" value="ECO:0007669"/>
    <property type="project" value="UniProtKB-KW"/>
</dbReference>
<accession>A0A2G2YUF4</accession>
<dbReference type="AlphaFoldDB" id="A0A2G2YUF4"/>